<gene>
    <name evidence="1" type="ORF">E3U43_004297</name>
</gene>
<reference evidence="1" key="1">
    <citation type="submission" date="2018-11" db="EMBL/GenBank/DDBJ databases">
        <title>The sequence and de novo assembly of Larimichthys crocea genome using PacBio and Hi-C technologies.</title>
        <authorList>
            <person name="Xu P."/>
            <person name="Chen B."/>
            <person name="Zhou Z."/>
            <person name="Ke Q."/>
            <person name="Wu Y."/>
            <person name="Bai H."/>
            <person name="Pu F."/>
        </authorList>
    </citation>
    <scope>NUCLEOTIDE SEQUENCE</scope>
    <source>
        <tissue evidence="1">Muscle</tissue>
    </source>
</reference>
<dbReference type="EMBL" id="CM011693">
    <property type="protein sequence ID" value="TMS05047.1"/>
    <property type="molecule type" value="Genomic_DNA"/>
</dbReference>
<accession>A0ACD3QCU3</accession>
<evidence type="ECO:0000313" key="2">
    <source>
        <dbReference type="Proteomes" id="UP000793456"/>
    </source>
</evidence>
<organism evidence="1 2">
    <name type="scientific">Larimichthys crocea</name>
    <name type="common">Large yellow croaker</name>
    <name type="synonym">Pseudosciaena crocea</name>
    <dbReference type="NCBI Taxonomy" id="215358"/>
    <lineage>
        <taxon>Eukaryota</taxon>
        <taxon>Metazoa</taxon>
        <taxon>Chordata</taxon>
        <taxon>Craniata</taxon>
        <taxon>Vertebrata</taxon>
        <taxon>Euteleostomi</taxon>
        <taxon>Actinopterygii</taxon>
        <taxon>Neopterygii</taxon>
        <taxon>Teleostei</taxon>
        <taxon>Neoteleostei</taxon>
        <taxon>Acanthomorphata</taxon>
        <taxon>Eupercaria</taxon>
        <taxon>Sciaenidae</taxon>
        <taxon>Larimichthys</taxon>
    </lineage>
</organism>
<dbReference type="Proteomes" id="UP000793456">
    <property type="component" value="Chromosome XX"/>
</dbReference>
<proteinExistence type="predicted"/>
<comment type="caution">
    <text evidence="1">The sequence shown here is derived from an EMBL/GenBank/DDBJ whole genome shotgun (WGS) entry which is preliminary data.</text>
</comment>
<name>A0ACD3QCU3_LARCR</name>
<evidence type="ECO:0000313" key="1">
    <source>
        <dbReference type="EMBL" id="TMS05047.1"/>
    </source>
</evidence>
<protein>
    <submittedName>
        <fullName evidence="1">Uncharacterized protein</fullName>
    </submittedName>
</protein>
<keyword evidence="2" id="KW-1185">Reference proteome</keyword>
<sequence>MEASRHHNYFHQTAAQVPDPVSEGGSSWAQHEPAALTLRAGTSRQQPAGRPPSSSHTGVPACNALNISNKFLPGC</sequence>